<dbReference type="HOGENOM" id="CLU_1432434_0_0_9"/>
<name>Q252D9_DESHY</name>
<organism evidence="2 3">
    <name type="scientific">Desulfitobacterium hafniense (strain Y51)</name>
    <dbReference type="NCBI Taxonomy" id="138119"/>
    <lineage>
        <taxon>Bacteria</taxon>
        <taxon>Bacillati</taxon>
        <taxon>Bacillota</taxon>
        <taxon>Clostridia</taxon>
        <taxon>Eubacteriales</taxon>
        <taxon>Desulfitobacteriaceae</taxon>
        <taxon>Desulfitobacterium</taxon>
    </lineage>
</organism>
<gene>
    <name evidence="2" type="ordered locus">DSY0064</name>
</gene>
<evidence type="ECO:0000259" key="1">
    <source>
        <dbReference type="Pfam" id="PF14191"/>
    </source>
</evidence>
<evidence type="ECO:0000313" key="3">
    <source>
        <dbReference type="Proteomes" id="UP000001946"/>
    </source>
</evidence>
<dbReference type="eggNOG" id="COG4227">
    <property type="taxonomic scope" value="Bacteria"/>
</dbReference>
<accession>Q252D9</accession>
<evidence type="ECO:0000313" key="2">
    <source>
        <dbReference type="EMBL" id="BAE81853.1"/>
    </source>
</evidence>
<dbReference type="Pfam" id="PF14191">
    <property type="entry name" value="YodL"/>
    <property type="match status" value="1"/>
</dbReference>
<reference evidence="2 3" key="1">
    <citation type="journal article" date="2006" name="J. Bacteriol.">
        <title>Complete genome sequence of the dehalorespiring bacterium Desulfitobacterium hafniense Y51 and comparison with Dehalococcoides ethenogenes 195.</title>
        <authorList>
            <person name="Nonaka H."/>
            <person name="Keresztes G."/>
            <person name="Shinoda Y."/>
            <person name="Ikenaga Y."/>
            <person name="Abe M."/>
            <person name="Naito K."/>
            <person name="Inatomi K."/>
            <person name="Furukawa K."/>
            <person name="Inui M."/>
            <person name="Yukawa H."/>
        </authorList>
    </citation>
    <scope>NUCLEOTIDE SEQUENCE [LARGE SCALE GENOMIC DNA]</scope>
    <source>
        <strain evidence="2 3">Y51</strain>
    </source>
</reference>
<dbReference type="InterPro" id="IPR025923">
    <property type="entry name" value="YodL-like_dom"/>
</dbReference>
<feature type="domain" description="YodL-like" evidence="1">
    <location>
        <begin position="80"/>
        <end position="176"/>
    </location>
</feature>
<dbReference type="AlphaFoldDB" id="Q252D9"/>
<dbReference type="KEGG" id="dsy:DSY0064"/>
<proteinExistence type="predicted"/>
<keyword evidence="3" id="KW-1185">Reference proteome</keyword>
<dbReference type="Proteomes" id="UP000001946">
    <property type="component" value="Chromosome"/>
</dbReference>
<dbReference type="EMBL" id="AP008230">
    <property type="protein sequence ID" value="BAE81853.1"/>
    <property type="molecule type" value="Genomic_DNA"/>
</dbReference>
<protein>
    <recommendedName>
        <fullName evidence="1">YodL-like domain-containing protein</fullName>
    </recommendedName>
</protein>
<dbReference type="STRING" id="138119.DSY0064"/>
<sequence length="189" mass="21466">MGGENMPGITLKNGLISYYGNPAGYTEKEKAVVDSIFQNDELSTWLKNRSLTPQWTDGVMERLLAGEHPGCIETAAPLKNVRIWQLKPDVDIHMKFIPYEEMVRQFGNPSPEHYRIAYDGQLNTNDLETIYARCNVNHPPGYDGHSLSMSDIVELYDDSGSEFHYCDRFGFQKISFGEPEQTQTMGMSM</sequence>